<dbReference type="NCBIfam" id="TIGR00080">
    <property type="entry name" value="pimt"/>
    <property type="match status" value="1"/>
</dbReference>
<comment type="subcellular location">
    <subcellularLocation>
        <location evidence="1 7">Cytoplasm</location>
    </subcellularLocation>
</comment>
<dbReference type="Proteomes" id="UP000886355">
    <property type="component" value="Unassembled WGS sequence"/>
</dbReference>
<dbReference type="AlphaFoldDB" id="A0A7C0WUA6"/>
<sequence>MGQKQVNAMLESIEAECRHTQGYTGIQTFKPEVMAAIAKVPREEFVPKSLKAWAYENEPLPIGNGQTISQPFIVALMTDLLCPDKSDVILEVGTGSGYQAALLSQLVKKVYSLEIVPSLAVKAAQLLKKLGYENVEIRQGDASRGWPEYAPYAGIIVTAAASHVPVALKKQLKPGGRLVIPIGRPQMAQDLLLIQKDKQGEFTSQNILPVAFVPFTGELTTGNNLE</sequence>
<dbReference type="GO" id="GO:0004719">
    <property type="term" value="F:protein-L-isoaspartate (D-aspartate) O-methyltransferase activity"/>
    <property type="evidence" value="ECO:0007669"/>
    <property type="project" value="UniProtKB-UniRule"/>
</dbReference>
<dbReference type="PANTHER" id="PTHR11579:SF0">
    <property type="entry name" value="PROTEIN-L-ISOASPARTATE(D-ASPARTATE) O-METHYLTRANSFERASE"/>
    <property type="match status" value="1"/>
</dbReference>
<accession>A0A7C0WUA6</accession>
<feature type="active site" evidence="7">
    <location>
        <position position="69"/>
    </location>
</feature>
<dbReference type="PANTHER" id="PTHR11579">
    <property type="entry name" value="PROTEIN-L-ISOASPARTATE O-METHYLTRANSFERASE"/>
    <property type="match status" value="1"/>
</dbReference>
<dbReference type="SUPFAM" id="SSF53335">
    <property type="entry name" value="S-adenosyl-L-methionine-dependent methyltransferases"/>
    <property type="match status" value="1"/>
</dbReference>
<organism evidence="8">
    <name type="scientific">Thermodesulforhabdus norvegica</name>
    <dbReference type="NCBI Taxonomy" id="39841"/>
    <lineage>
        <taxon>Bacteria</taxon>
        <taxon>Pseudomonadati</taxon>
        <taxon>Thermodesulfobacteriota</taxon>
        <taxon>Syntrophobacteria</taxon>
        <taxon>Syntrophobacterales</taxon>
        <taxon>Thermodesulforhabdaceae</taxon>
        <taxon>Thermodesulforhabdus</taxon>
    </lineage>
</organism>
<evidence type="ECO:0000256" key="1">
    <source>
        <dbReference type="ARBA" id="ARBA00004496"/>
    </source>
</evidence>
<dbReference type="FunFam" id="3.40.50.150:FF:000010">
    <property type="entry name" value="Protein-L-isoaspartate O-methyltransferase"/>
    <property type="match status" value="1"/>
</dbReference>
<keyword evidence="4 7" id="KW-0489">Methyltransferase</keyword>
<dbReference type="GO" id="GO:0030091">
    <property type="term" value="P:protein repair"/>
    <property type="evidence" value="ECO:0007669"/>
    <property type="project" value="UniProtKB-UniRule"/>
</dbReference>
<dbReference type="GO" id="GO:0005737">
    <property type="term" value="C:cytoplasm"/>
    <property type="evidence" value="ECO:0007669"/>
    <property type="project" value="UniProtKB-SubCell"/>
</dbReference>
<evidence type="ECO:0000256" key="3">
    <source>
        <dbReference type="ARBA" id="ARBA00022490"/>
    </source>
</evidence>
<comment type="catalytic activity">
    <reaction evidence="7">
        <text>[protein]-L-isoaspartate + S-adenosyl-L-methionine = [protein]-L-isoaspartate alpha-methyl ester + S-adenosyl-L-homocysteine</text>
        <dbReference type="Rhea" id="RHEA:12705"/>
        <dbReference type="Rhea" id="RHEA-COMP:12143"/>
        <dbReference type="Rhea" id="RHEA-COMP:12144"/>
        <dbReference type="ChEBI" id="CHEBI:57856"/>
        <dbReference type="ChEBI" id="CHEBI:59789"/>
        <dbReference type="ChEBI" id="CHEBI:90596"/>
        <dbReference type="ChEBI" id="CHEBI:90598"/>
        <dbReference type="EC" id="2.1.1.77"/>
    </reaction>
</comment>
<keyword evidence="3 7" id="KW-0963">Cytoplasm</keyword>
<dbReference type="EMBL" id="DQZW01000131">
    <property type="protein sequence ID" value="HDL89812.1"/>
    <property type="molecule type" value="Genomic_DNA"/>
</dbReference>
<reference evidence="8" key="1">
    <citation type="journal article" date="2020" name="mSystems">
        <title>Genome- and Community-Level Interaction Insights into Carbon Utilization and Element Cycling Functions of Hydrothermarchaeota in Hydrothermal Sediment.</title>
        <authorList>
            <person name="Zhou Z."/>
            <person name="Liu Y."/>
            <person name="Xu W."/>
            <person name="Pan J."/>
            <person name="Luo Z.H."/>
            <person name="Li M."/>
        </authorList>
    </citation>
    <scope>NUCLEOTIDE SEQUENCE [LARGE SCALE GENOMIC DNA]</scope>
    <source>
        <strain evidence="8">HyVt-19</strain>
    </source>
</reference>
<dbReference type="InterPro" id="IPR000682">
    <property type="entry name" value="PCMT"/>
</dbReference>
<dbReference type="InterPro" id="IPR029063">
    <property type="entry name" value="SAM-dependent_MTases_sf"/>
</dbReference>
<evidence type="ECO:0000256" key="2">
    <source>
        <dbReference type="ARBA" id="ARBA00005369"/>
    </source>
</evidence>
<dbReference type="Gene3D" id="3.40.50.150">
    <property type="entry name" value="Vaccinia Virus protein VP39"/>
    <property type="match status" value="1"/>
</dbReference>
<dbReference type="NCBIfam" id="NF001453">
    <property type="entry name" value="PRK00312.1"/>
    <property type="match status" value="1"/>
</dbReference>
<dbReference type="EC" id="2.1.1.77" evidence="7"/>
<comment type="function">
    <text evidence="7">Catalyzes the methyl esterification of L-isoaspartyl residues in peptides and proteins that result from spontaneous decomposition of normal L-aspartyl and L-asparaginyl residues. It plays a role in the repair and/or degradation of damaged proteins.</text>
</comment>
<evidence type="ECO:0000256" key="5">
    <source>
        <dbReference type="ARBA" id="ARBA00022679"/>
    </source>
</evidence>
<comment type="caution">
    <text evidence="8">The sequence shown here is derived from an EMBL/GenBank/DDBJ whole genome shotgun (WGS) entry which is preliminary data.</text>
</comment>
<dbReference type="GO" id="GO:0032259">
    <property type="term" value="P:methylation"/>
    <property type="evidence" value="ECO:0007669"/>
    <property type="project" value="UniProtKB-KW"/>
</dbReference>
<dbReference type="Pfam" id="PF01135">
    <property type="entry name" value="PCMT"/>
    <property type="match status" value="1"/>
</dbReference>
<evidence type="ECO:0000256" key="6">
    <source>
        <dbReference type="ARBA" id="ARBA00022691"/>
    </source>
</evidence>
<dbReference type="HAMAP" id="MF_00090">
    <property type="entry name" value="PIMT"/>
    <property type="match status" value="1"/>
</dbReference>
<keyword evidence="5 7" id="KW-0808">Transferase</keyword>
<keyword evidence="6 7" id="KW-0949">S-adenosyl-L-methionine</keyword>
<evidence type="ECO:0000256" key="4">
    <source>
        <dbReference type="ARBA" id="ARBA00022603"/>
    </source>
</evidence>
<proteinExistence type="inferred from homology"/>
<evidence type="ECO:0000256" key="7">
    <source>
        <dbReference type="HAMAP-Rule" id="MF_00090"/>
    </source>
</evidence>
<protein>
    <recommendedName>
        <fullName evidence="7">Protein-L-isoaspartate O-methyltransferase</fullName>
        <ecNumber evidence="7">2.1.1.77</ecNumber>
    </recommendedName>
    <alternativeName>
        <fullName evidence="7">L-isoaspartyl protein carboxyl methyltransferase</fullName>
    </alternativeName>
    <alternativeName>
        <fullName evidence="7">Protein L-isoaspartyl methyltransferase</fullName>
    </alternativeName>
    <alternativeName>
        <fullName evidence="7">Protein-beta-aspartate methyltransferase</fullName>
        <shortName evidence="7">PIMT</shortName>
    </alternativeName>
</protein>
<gene>
    <name evidence="7" type="primary">pcm</name>
    <name evidence="8" type="ORF">ENG14_02785</name>
</gene>
<name>A0A7C0WUA6_9BACT</name>
<dbReference type="CDD" id="cd02440">
    <property type="entry name" value="AdoMet_MTases"/>
    <property type="match status" value="1"/>
</dbReference>
<comment type="similarity">
    <text evidence="2 7">Belongs to the methyltransferase superfamily. L-isoaspartyl/D-aspartyl protein methyltransferase family.</text>
</comment>
<evidence type="ECO:0000313" key="8">
    <source>
        <dbReference type="EMBL" id="HDL89812.1"/>
    </source>
</evidence>